<dbReference type="NCBIfam" id="TIGR00369">
    <property type="entry name" value="unchar_dom_1"/>
    <property type="match status" value="1"/>
</dbReference>
<accession>A0ABW4JWC0</accession>
<dbReference type="SUPFAM" id="SSF54637">
    <property type="entry name" value="Thioesterase/thiol ester dehydrase-isomerase"/>
    <property type="match status" value="1"/>
</dbReference>
<evidence type="ECO:0000313" key="4">
    <source>
        <dbReference type="EMBL" id="MFD1695569.1"/>
    </source>
</evidence>
<proteinExistence type="inferred from homology"/>
<dbReference type="Proteomes" id="UP001597327">
    <property type="component" value="Unassembled WGS sequence"/>
</dbReference>
<dbReference type="InterPro" id="IPR006683">
    <property type="entry name" value="Thioestr_dom"/>
</dbReference>
<dbReference type="PANTHER" id="PTHR21660">
    <property type="entry name" value="THIOESTERASE SUPERFAMILY MEMBER-RELATED"/>
    <property type="match status" value="1"/>
</dbReference>
<protein>
    <submittedName>
        <fullName evidence="4">PaaI family thioesterase</fullName>
        <ecNumber evidence="4">3.1.2.-</ecNumber>
    </submittedName>
</protein>
<name>A0ABW4JWC0_9HYPH</name>
<comment type="similarity">
    <text evidence="1">Belongs to the thioesterase PaaI family.</text>
</comment>
<dbReference type="EC" id="3.1.2.-" evidence="4"/>
<dbReference type="CDD" id="cd03443">
    <property type="entry name" value="PaaI_thioesterase"/>
    <property type="match status" value="1"/>
</dbReference>
<comment type="caution">
    <text evidence="4">The sequence shown here is derived from an EMBL/GenBank/DDBJ whole genome shotgun (WGS) entry which is preliminary data.</text>
</comment>
<evidence type="ECO:0000256" key="1">
    <source>
        <dbReference type="ARBA" id="ARBA00008324"/>
    </source>
</evidence>
<evidence type="ECO:0000256" key="2">
    <source>
        <dbReference type="ARBA" id="ARBA00022801"/>
    </source>
</evidence>
<reference evidence="5" key="1">
    <citation type="journal article" date="2019" name="Int. J. Syst. Evol. Microbiol.">
        <title>The Global Catalogue of Microorganisms (GCM) 10K type strain sequencing project: providing services to taxonomists for standard genome sequencing and annotation.</title>
        <authorList>
            <consortium name="The Broad Institute Genomics Platform"/>
            <consortium name="The Broad Institute Genome Sequencing Center for Infectious Disease"/>
            <person name="Wu L."/>
            <person name="Ma J."/>
        </authorList>
    </citation>
    <scope>NUCLEOTIDE SEQUENCE [LARGE SCALE GENOMIC DNA]</scope>
    <source>
        <strain evidence="5">JCM 3369</strain>
    </source>
</reference>
<dbReference type="Pfam" id="PF03061">
    <property type="entry name" value="4HBT"/>
    <property type="match status" value="1"/>
</dbReference>
<dbReference type="GO" id="GO:0016787">
    <property type="term" value="F:hydrolase activity"/>
    <property type="evidence" value="ECO:0007669"/>
    <property type="project" value="UniProtKB-KW"/>
</dbReference>
<dbReference type="InterPro" id="IPR003736">
    <property type="entry name" value="PAAI_dom"/>
</dbReference>
<dbReference type="InterPro" id="IPR039298">
    <property type="entry name" value="ACOT13"/>
</dbReference>
<dbReference type="EMBL" id="JBHUFA010000001">
    <property type="protein sequence ID" value="MFD1695569.1"/>
    <property type="molecule type" value="Genomic_DNA"/>
</dbReference>
<keyword evidence="2 4" id="KW-0378">Hydrolase</keyword>
<gene>
    <name evidence="4" type="ORF">ACFSC7_08570</name>
</gene>
<dbReference type="PANTHER" id="PTHR21660:SF1">
    <property type="entry name" value="ACYL-COENZYME A THIOESTERASE 13"/>
    <property type="match status" value="1"/>
</dbReference>
<organism evidence="4 5">
    <name type="scientific">Roseibium aestuarii</name>
    <dbReference type="NCBI Taxonomy" id="2600299"/>
    <lineage>
        <taxon>Bacteria</taxon>
        <taxon>Pseudomonadati</taxon>
        <taxon>Pseudomonadota</taxon>
        <taxon>Alphaproteobacteria</taxon>
        <taxon>Hyphomicrobiales</taxon>
        <taxon>Stappiaceae</taxon>
        <taxon>Roseibium</taxon>
    </lineage>
</organism>
<feature type="domain" description="Thioesterase" evidence="3">
    <location>
        <begin position="47"/>
        <end position="125"/>
    </location>
</feature>
<dbReference type="Gene3D" id="3.10.129.10">
    <property type="entry name" value="Hotdog Thioesterase"/>
    <property type="match status" value="1"/>
</dbReference>
<evidence type="ECO:0000259" key="3">
    <source>
        <dbReference type="Pfam" id="PF03061"/>
    </source>
</evidence>
<evidence type="ECO:0000313" key="5">
    <source>
        <dbReference type="Proteomes" id="UP001597327"/>
    </source>
</evidence>
<sequence>MSEAPLSTLIENETGAQRLLGYVLDVGQGDGCARCWLDVEERHANRHGVLHGGFSTVLLDNCMGATASLTLDDSGRRPFLTVSMTTQFLAPARVGSRITATGRIVGGGKSLLFLEGVVKDEDGTIIATAQGVFKKVPDAALKTPPVSA</sequence>
<dbReference type="InterPro" id="IPR029069">
    <property type="entry name" value="HotDog_dom_sf"/>
</dbReference>
<keyword evidence="5" id="KW-1185">Reference proteome</keyword>
<dbReference type="RefSeq" id="WP_149890707.1">
    <property type="nucleotide sequence ID" value="NZ_JBHUFA010000001.1"/>
</dbReference>